<reference evidence="2" key="1">
    <citation type="submission" date="2016-05" db="EMBL/GenBank/DDBJ databases">
        <authorList>
            <person name="Naeem Raeece"/>
        </authorList>
    </citation>
    <scope>NUCLEOTIDE SEQUENCE [LARGE SCALE GENOMIC DNA]</scope>
</reference>
<dbReference type="EMBL" id="FLQW01000596">
    <property type="protein sequence ID" value="SBS84847.1"/>
    <property type="molecule type" value="Genomic_DNA"/>
</dbReference>
<organism evidence="1 2">
    <name type="scientific">Plasmodium malariae</name>
    <dbReference type="NCBI Taxonomy" id="5858"/>
    <lineage>
        <taxon>Eukaryota</taxon>
        <taxon>Sar</taxon>
        <taxon>Alveolata</taxon>
        <taxon>Apicomplexa</taxon>
        <taxon>Aconoidasida</taxon>
        <taxon>Haemosporida</taxon>
        <taxon>Plasmodiidae</taxon>
        <taxon>Plasmodium</taxon>
        <taxon>Plasmodium (Plasmodium)</taxon>
    </lineage>
</organism>
<evidence type="ECO:0000313" key="2">
    <source>
        <dbReference type="Proteomes" id="UP000078597"/>
    </source>
</evidence>
<evidence type="ECO:0000313" key="1">
    <source>
        <dbReference type="EMBL" id="SBS84847.1"/>
    </source>
</evidence>
<protein>
    <submittedName>
        <fullName evidence="1">Uncharacterized protein</fullName>
    </submittedName>
</protein>
<sequence length="775" mass="89922">MKMLKLNYYHGRIYEKYKISNVLSLLVDKHKFQNDSIDFNEISNMKNNYSIMALLGSQIKNINNDIYKDIDTNDIILALSTLKKVDEQIVINESRNKNYILELAEQMYYEYSQKGLITNDSTFNLNDKRSVMNINLEIMNDINNQIKNYEGKIRKLLSYSEDHLKRDALLHYNGIGTNDESDKFSSILGENDMYYNMKQNKYLDRDRSILNKDLYDDNNINNYENYVNLKNEKRHSTTLPNVYDSYSYRYRAHLNNNNSTARNGNTNGSNLHYYAKEGTNSTQCISVENVNGDVNVYSNGSNNNNHGMKHNICKNSSTSVSSNLNSNVKNNSNTYHQRRSSCDNVSHYDSGEKNIFNDRMKMNYLNRKTHYEKTDEEDLYENNHRSTIIGTAHHFTNRISNEYIMNRKGLYDARGNNKIRSDVSEYSNMNYNYDEKNKNLLNKDEMSYDGNNAEFKVGINSNNSNDDGNNMSGNNIIGNHVSGINSDHNNNNGAAYNSIYNIGLKKDRSPNNTIFDKNKISTWNSNVLANIDKAEKEIVNNHLKNSMARNDYAARRMSSILLSPNVQQRELLFSKRKSYEKPSIEKFINRNSHNYNSDMSLNKYSTLGQRKNYTSDTNNNSSFIISSANKQNMLEEDSFNVVGDFDNNHFPPKSKINYLRENYLSDNKYMNYPMSERNNNSSTPLNTDNLSNFSRNVHKSVESNLNMYTNKYSRALDINDLNSNTSRNYVNSSNSLKSDRTTMRDNYAKMLERSKSLTSNIYRVPVTHTYLRANM</sequence>
<dbReference type="AlphaFoldDB" id="A0A1A8VWG6"/>
<accession>A0A1A8VWG6</accession>
<dbReference type="Proteomes" id="UP000078597">
    <property type="component" value="Unassembled WGS sequence"/>
</dbReference>
<gene>
    <name evidence="1" type="ORF">PMALA_010890</name>
</gene>
<proteinExistence type="predicted"/>
<name>A0A1A8VWG6_PLAMA</name>
<dbReference type="VEuPathDB" id="PlasmoDB:PmUG01_08045300"/>